<evidence type="ECO:0000313" key="1">
    <source>
        <dbReference type="EMBL" id="TGY66214.1"/>
    </source>
</evidence>
<keyword evidence="1" id="KW-0762">Sugar transport</keyword>
<accession>A0AC61R7L5</accession>
<proteinExistence type="predicted"/>
<gene>
    <name evidence="1" type="ORF">E5336_05045</name>
</gene>
<protein>
    <submittedName>
        <fullName evidence="1">PTS sugar transporter subunit IIA</fullName>
    </submittedName>
</protein>
<name>A0AC61R7L5_9FIRM</name>
<comment type="caution">
    <text evidence="1">The sequence shown here is derived from an EMBL/GenBank/DDBJ whole genome shotgun (WGS) entry which is preliminary data.</text>
</comment>
<reference evidence="1" key="1">
    <citation type="submission" date="2019-04" db="EMBL/GenBank/DDBJ databases">
        <title>Microbes associate with the intestines of laboratory mice.</title>
        <authorList>
            <person name="Navarre W."/>
            <person name="Wong E."/>
            <person name="Huang K."/>
            <person name="Tropini C."/>
            <person name="Ng K."/>
            <person name="Yu B."/>
        </authorList>
    </citation>
    <scope>NUCLEOTIDE SEQUENCE</scope>
    <source>
        <strain evidence="1">NM09_H32</strain>
    </source>
</reference>
<keyword evidence="2" id="KW-1185">Reference proteome</keyword>
<dbReference type="Proteomes" id="UP000308836">
    <property type="component" value="Unassembled WGS sequence"/>
</dbReference>
<evidence type="ECO:0000313" key="2">
    <source>
        <dbReference type="Proteomes" id="UP000308836"/>
    </source>
</evidence>
<keyword evidence="1" id="KW-0813">Transport</keyword>
<sequence length="146" mass="16738">MNLKDLLDESCIDMNLPLKSKAEVFDTMIHHLYEAGIIQNENQFRQAVEYRETLSETGLEDGVAIPHGVDECVNRAAISYIRLKEPIEWESMDGKPIQHIFLMAIPANGDKTHIKMLSELAMMLIRKEAREALNEIQSPQQLYEIL</sequence>
<dbReference type="EMBL" id="SRYG01000008">
    <property type="protein sequence ID" value="TGY66214.1"/>
    <property type="molecule type" value="Genomic_DNA"/>
</dbReference>
<organism evidence="1 2">
    <name type="scientific">Dubosiella muris</name>
    <dbReference type="NCBI Taxonomy" id="3038133"/>
    <lineage>
        <taxon>Bacteria</taxon>
        <taxon>Bacillati</taxon>
        <taxon>Bacillota</taxon>
        <taxon>Erysipelotrichia</taxon>
        <taxon>Erysipelotrichales</taxon>
        <taxon>Erysipelotrichaceae</taxon>
        <taxon>Dubosiella</taxon>
    </lineage>
</organism>